<accession>A0A1U7CUJ6</accession>
<sequence length="512" mass="55615">MTMRRAVEVRSTRRGITLTEILIAIMILGIGLVSLATLFPIGLLRLREAQRYSRTAFLSQSVGADLTSRGLLSKTRFLNPNLCPWYSAFYYPTYGGFDPWIQDTPTPLSTVSDWSGNATPANAGAYRGTGGMGAKYANNQVTVNGLSAIPGPGLPVAYDPLWWYQQGIVPDPSNGVEFRFGDGTSLGLSDSSGGDSASLPSVCGLQRLTDLTQTTYDPILKTYLYSDYNANMILSTFVSPEDVLWQETEGVYQDYQNPTAPVSPLSTPSPVIPDLVNNNPAFVDKDGNHDLAMANGVAVTNDWRYTCMFVGQQSDSYNGRIFDGDVVVFENRPFGLETLNNTLTGTSTTHVAGERVVQAVFGYGTNLVQVGTMNDGNNTVVGVPLGSNNAILLLWPSGTPDLEIKTGSWVADVTYERRQLVAQSRFQYAGSPPPPPAQRCFWYQIQRVTAPADTAGTPYATFGNGRYALVYTNTNLRAKTLWDVTNMVPYHVNAALVSPFVIGVAPRTIVVP</sequence>
<dbReference type="STRING" id="1387353.BSF38_04151"/>
<keyword evidence="1" id="KW-1133">Transmembrane helix</keyword>
<name>A0A1U7CUJ6_9BACT</name>
<dbReference type="Pfam" id="PF07963">
    <property type="entry name" value="N_methyl"/>
    <property type="match status" value="1"/>
</dbReference>
<dbReference type="KEGG" id="pbor:BSF38_04151"/>
<evidence type="ECO:0000256" key="1">
    <source>
        <dbReference type="SAM" id="Phobius"/>
    </source>
</evidence>
<gene>
    <name evidence="2" type="ORF">BSF38_04151</name>
</gene>
<feature type="transmembrane region" description="Helical" evidence="1">
    <location>
        <begin position="21"/>
        <end position="44"/>
    </location>
</feature>
<dbReference type="OrthoDB" id="256584at2"/>
<dbReference type="RefSeq" id="WP_083713136.1">
    <property type="nucleotide sequence ID" value="NZ_CP019082.1"/>
</dbReference>
<protein>
    <submittedName>
        <fullName evidence="2">Uncharacterized protein</fullName>
    </submittedName>
</protein>
<dbReference type="InterPro" id="IPR012902">
    <property type="entry name" value="N_methyl_site"/>
</dbReference>
<organism evidence="2 3">
    <name type="scientific">Paludisphaera borealis</name>
    <dbReference type="NCBI Taxonomy" id="1387353"/>
    <lineage>
        <taxon>Bacteria</taxon>
        <taxon>Pseudomonadati</taxon>
        <taxon>Planctomycetota</taxon>
        <taxon>Planctomycetia</taxon>
        <taxon>Isosphaerales</taxon>
        <taxon>Isosphaeraceae</taxon>
        <taxon>Paludisphaera</taxon>
    </lineage>
</organism>
<keyword evidence="1" id="KW-0472">Membrane</keyword>
<reference evidence="3" key="1">
    <citation type="submission" date="2016-12" db="EMBL/GenBank/DDBJ databases">
        <title>Comparative genomics of four Isosphaeraceae planctomycetes: a common pool of plasmids and glycoside hydrolase genes.</title>
        <authorList>
            <person name="Ivanova A."/>
        </authorList>
    </citation>
    <scope>NUCLEOTIDE SEQUENCE [LARGE SCALE GENOMIC DNA]</scope>
    <source>
        <strain evidence="3">PX4</strain>
    </source>
</reference>
<keyword evidence="1" id="KW-0812">Transmembrane</keyword>
<dbReference type="AlphaFoldDB" id="A0A1U7CUJ6"/>
<evidence type="ECO:0000313" key="3">
    <source>
        <dbReference type="Proteomes" id="UP000186309"/>
    </source>
</evidence>
<evidence type="ECO:0000313" key="2">
    <source>
        <dbReference type="EMBL" id="APW62602.1"/>
    </source>
</evidence>
<keyword evidence="3" id="KW-1185">Reference proteome</keyword>
<dbReference type="EMBL" id="CP019082">
    <property type="protein sequence ID" value="APW62602.1"/>
    <property type="molecule type" value="Genomic_DNA"/>
</dbReference>
<dbReference type="Proteomes" id="UP000186309">
    <property type="component" value="Chromosome"/>
</dbReference>
<proteinExistence type="predicted"/>